<keyword evidence="6" id="KW-1185">Reference proteome</keyword>
<accession>A0A1G8IX87</accession>
<dbReference type="AlphaFoldDB" id="A0A1G8IX87"/>
<evidence type="ECO:0000259" key="4">
    <source>
        <dbReference type="PROSITE" id="PS50995"/>
    </source>
</evidence>
<dbReference type="Gene3D" id="1.10.10.10">
    <property type="entry name" value="Winged helix-like DNA-binding domain superfamily/Winged helix DNA-binding domain"/>
    <property type="match status" value="1"/>
</dbReference>
<keyword evidence="3" id="KW-0804">Transcription</keyword>
<feature type="domain" description="HTH marR-type" evidence="4">
    <location>
        <begin position="56"/>
        <end position="188"/>
    </location>
</feature>
<dbReference type="PROSITE" id="PS50995">
    <property type="entry name" value="HTH_MARR_2"/>
    <property type="match status" value="1"/>
</dbReference>
<dbReference type="SUPFAM" id="SSF46785">
    <property type="entry name" value="Winged helix' DNA-binding domain"/>
    <property type="match status" value="1"/>
</dbReference>
<dbReference type="PANTHER" id="PTHR42756:SF1">
    <property type="entry name" value="TRANSCRIPTIONAL REPRESSOR OF EMRAB OPERON"/>
    <property type="match status" value="1"/>
</dbReference>
<organism evidence="5 6">
    <name type="scientific">Propionivibrio dicarboxylicus</name>
    <dbReference type="NCBI Taxonomy" id="83767"/>
    <lineage>
        <taxon>Bacteria</taxon>
        <taxon>Pseudomonadati</taxon>
        <taxon>Pseudomonadota</taxon>
        <taxon>Betaproteobacteria</taxon>
        <taxon>Rhodocyclales</taxon>
        <taxon>Rhodocyclaceae</taxon>
        <taxon>Propionivibrio</taxon>
    </lineage>
</organism>
<protein>
    <submittedName>
        <fullName evidence="5">DNA-binding transcriptional regulator, MarR family</fullName>
    </submittedName>
</protein>
<keyword evidence="1" id="KW-0805">Transcription regulation</keyword>
<dbReference type="Pfam" id="PF01047">
    <property type="entry name" value="MarR"/>
    <property type="match status" value="1"/>
</dbReference>
<name>A0A1G8IX87_9RHOO</name>
<dbReference type="SMART" id="SM00347">
    <property type="entry name" value="HTH_MARR"/>
    <property type="match status" value="1"/>
</dbReference>
<evidence type="ECO:0000256" key="3">
    <source>
        <dbReference type="ARBA" id="ARBA00023163"/>
    </source>
</evidence>
<dbReference type="STRING" id="83767.SAMN05660652_03078"/>
<evidence type="ECO:0000313" key="5">
    <source>
        <dbReference type="EMBL" id="SDI23604.1"/>
    </source>
</evidence>
<reference evidence="5 6" key="1">
    <citation type="submission" date="2016-10" db="EMBL/GenBank/DDBJ databases">
        <authorList>
            <person name="de Groot N.N."/>
        </authorList>
    </citation>
    <scope>NUCLEOTIDE SEQUENCE [LARGE SCALE GENOMIC DNA]</scope>
    <source>
        <strain evidence="5 6">DSM 5885</strain>
    </source>
</reference>
<dbReference type="Proteomes" id="UP000198607">
    <property type="component" value="Unassembled WGS sequence"/>
</dbReference>
<dbReference type="GO" id="GO:0003700">
    <property type="term" value="F:DNA-binding transcription factor activity"/>
    <property type="evidence" value="ECO:0007669"/>
    <property type="project" value="InterPro"/>
</dbReference>
<dbReference type="PANTHER" id="PTHR42756">
    <property type="entry name" value="TRANSCRIPTIONAL REGULATOR, MARR"/>
    <property type="match status" value="1"/>
</dbReference>
<proteinExistence type="predicted"/>
<keyword evidence="2 5" id="KW-0238">DNA-binding</keyword>
<dbReference type="InterPro" id="IPR036390">
    <property type="entry name" value="WH_DNA-bd_sf"/>
</dbReference>
<evidence type="ECO:0000256" key="1">
    <source>
        <dbReference type="ARBA" id="ARBA00023015"/>
    </source>
</evidence>
<dbReference type="InterPro" id="IPR000835">
    <property type="entry name" value="HTH_MarR-typ"/>
</dbReference>
<gene>
    <name evidence="5" type="ORF">SAMN05660652_03078</name>
</gene>
<evidence type="ECO:0000313" key="6">
    <source>
        <dbReference type="Proteomes" id="UP000198607"/>
    </source>
</evidence>
<evidence type="ECO:0000256" key="2">
    <source>
        <dbReference type="ARBA" id="ARBA00023125"/>
    </source>
</evidence>
<dbReference type="InterPro" id="IPR036388">
    <property type="entry name" value="WH-like_DNA-bd_sf"/>
</dbReference>
<dbReference type="GO" id="GO:0003677">
    <property type="term" value="F:DNA binding"/>
    <property type="evidence" value="ECO:0007669"/>
    <property type="project" value="UniProtKB-KW"/>
</dbReference>
<sequence length="212" mass="23316">MWRRGGRPAGEASCRSFSYRHHPPKNIYNQNNLFLCGVACRGVFSVKKPSAAPERTLEVLQQFRLIFGAMRQHFREVEARCGLPGAQMWVLQEVQRQPGIGVSELAGLMGIHQSTCSLMVDRLVALGCLERKAMHRDRRRVGLCLAAQGEAAIEALPGPAEGVLPAALSSLPEVALKTLQINLDELIRHIPGKNEAFARTPLAEIVQSDMKG</sequence>
<dbReference type="EMBL" id="FNCY01000015">
    <property type="protein sequence ID" value="SDI23604.1"/>
    <property type="molecule type" value="Genomic_DNA"/>
</dbReference>